<name>A0A4Y2KT13_ARAVE</name>
<proteinExistence type="predicted"/>
<gene>
    <name evidence="1" type="ORF">AVEN_230500_1</name>
</gene>
<evidence type="ECO:0000313" key="1">
    <source>
        <dbReference type="EMBL" id="GBN05160.1"/>
    </source>
</evidence>
<accession>A0A4Y2KT13</accession>
<dbReference type="EMBL" id="BGPR01004947">
    <property type="protein sequence ID" value="GBN05160.1"/>
    <property type="molecule type" value="Genomic_DNA"/>
</dbReference>
<protein>
    <submittedName>
        <fullName evidence="1">Uncharacterized protein</fullName>
    </submittedName>
</protein>
<organism evidence="1 2">
    <name type="scientific">Araneus ventricosus</name>
    <name type="common">Orbweaver spider</name>
    <name type="synonym">Epeira ventricosa</name>
    <dbReference type="NCBI Taxonomy" id="182803"/>
    <lineage>
        <taxon>Eukaryota</taxon>
        <taxon>Metazoa</taxon>
        <taxon>Ecdysozoa</taxon>
        <taxon>Arthropoda</taxon>
        <taxon>Chelicerata</taxon>
        <taxon>Arachnida</taxon>
        <taxon>Araneae</taxon>
        <taxon>Araneomorphae</taxon>
        <taxon>Entelegynae</taxon>
        <taxon>Araneoidea</taxon>
        <taxon>Araneidae</taxon>
        <taxon>Araneus</taxon>
    </lineage>
</organism>
<comment type="caution">
    <text evidence="1">The sequence shown here is derived from an EMBL/GenBank/DDBJ whole genome shotgun (WGS) entry which is preliminary data.</text>
</comment>
<feature type="non-terminal residue" evidence="1">
    <location>
        <position position="55"/>
    </location>
</feature>
<sequence>MTSQRGRIRSAGKVIKPDAAVCDINMIRRRWTDPHVHMIECKQLIFGTVTDILIQ</sequence>
<dbReference type="Proteomes" id="UP000499080">
    <property type="component" value="Unassembled WGS sequence"/>
</dbReference>
<reference evidence="1 2" key="1">
    <citation type="journal article" date="2019" name="Sci. Rep.">
        <title>Orb-weaving spider Araneus ventricosus genome elucidates the spidroin gene catalogue.</title>
        <authorList>
            <person name="Kono N."/>
            <person name="Nakamura H."/>
            <person name="Ohtoshi R."/>
            <person name="Moran D.A.P."/>
            <person name="Shinohara A."/>
            <person name="Yoshida Y."/>
            <person name="Fujiwara M."/>
            <person name="Mori M."/>
            <person name="Tomita M."/>
            <person name="Arakawa K."/>
        </authorList>
    </citation>
    <scope>NUCLEOTIDE SEQUENCE [LARGE SCALE GENOMIC DNA]</scope>
</reference>
<keyword evidence="2" id="KW-1185">Reference proteome</keyword>
<evidence type="ECO:0000313" key="2">
    <source>
        <dbReference type="Proteomes" id="UP000499080"/>
    </source>
</evidence>
<dbReference type="AlphaFoldDB" id="A0A4Y2KT13"/>